<accession>A0A348B6S6</accession>
<proteinExistence type="predicted"/>
<dbReference type="InterPro" id="IPR042099">
    <property type="entry name" value="ANL_N_sf"/>
</dbReference>
<dbReference type="Gene3D" id="3.40.50.12780">
    <property type="entry name" value="N-terminal domain of ligase-like"/>
    <property type="match status" value="1"/>
</dbReference>
<dbReference type="PANTHER" id="PTHR43845">
    <property type="entry name" value="BLR5969 PROTEIN"/>
    <property type="match status" value="1"/>
</dbReference>
<evidence type="ECO:0000313" key="3">
    <source>
        <dbReference type="Proteomes" id="UP000276741"/>
    </source>
</evidence>
<keyword evidence="3" id="KW-1185">Reference proteome</keyword>
<dbReference type="SUPFAM" id="SSF56801">
    <property type="entry name" value="Acetyl-CoA synthetase-like"/>
    <property type="match status" value="1"/>
</dbReference>
<evidence type="ECO:0000313" key="2">
    <source>
        <dbReference type="EMBL" id="GGT96156.1"/>
    </source>
</evidence>
<gene>
    <name evidence="2" type="ORF">GCM10007116_12100</name>
    <name evidence="1" type="ORF">HS1genome_2267</name>
</gene>
<dbReference type="EMBL" id="AP018553">
    <property type="protein sequence ID" value="BBD73878.1"/>
    <property type="molecule type" value="Genomic_DNA"/>
</dbReference>
<organism evidence="1 3">
    <name type="scientific">Sulfodiicoccus acidiphilus</name>
    <dbReference type="NCBI Taxonomy" id="1670455"/>
    <lineage>
        <taxon>Archaea</taxon>
        <taxon>Thermoproteota</taxon>
        <taxon>Thermoprotei</taxon>
        <taxon>Sulfolobales</taxon>
        <taxon>Sulfolobaceae</taxon>
        <taxon>Sulfodiicoccus</taxon>
    </lineage>
</organism>
<dbReference type="KEGG" id="sacd:HS1genome_2267"/>
<sequence>MDETDPQGLSVKEIEKVQLSRFRALVERVWNSSPFYRRRMKEARLSPDELRSPSDLHKLPFTTKEELRRDGYPYGGEFLAVPFEELVGWHMTSGTTGVPSVGAYTAKDVETWRDLVARCLRTAGVTNNDVIANVYGYGLFTGGIGLHMEGQRIGAKVIPWGAGRTEALIKAMVDFKATVITGTPSYELVIAERVRKEGLKTGPETSYPRG</sequence>
<protein>
    <recommendedName>
        <fullName evidence="4">Phenylacetate--CoA ligase</fullName>
    </recommendedName>
</protein>
<reference evidence="2" key="1">
    <citation type="journal article" date="2014" name="Int. J. Syst. Evol. Microbiol.">
        <title>Complete genome sequence of Corynebacterium casei LMG S-19264T (=DSM 44701T), isolated from a smear-ripened cheese.</title>
        <authorList>
            <consortium name="US DOE Joint Genome Institute (JGI-PGF)"/>
            <person name="Walter F."/>
            <person name="Albersmeier A."/>
            <person name="Kalinowski J."/>
            <person name="Ruckert C."/>
        </authorList>
    </citation>
    <scope>NUCLEOTIDE SEQUENCE</scope>
    <source>
        <strain evidence="2">JCM 31740</strain>
    </source>
</reference>
<reference evidence="1" key="3">
    <citation type="journal article" date="2019" name="BMC Res. Notes">
        <title>Complete genome sequence of the Sulfodiicoccus acidiphilus strain HS-1T, the first crenarchaeon that lacks polB3, isolated from an acidic hot spring in Ohwaku-dani, Hakone, Japan.</title>
        <authorList>
            <person name="Sakai H.D."/>
            <person name="Kurosawa N."/>
        </authorList>
    </citation>
    <scope>NUCLEOTIDE SEQUENCE</scope>
    <source>
        <strain evidence="1">HS-1</strain>
    </source>
</reference>
<dbReference type="Proteomes" id="UP000276741">
    <property type="component" value="Chromosome"/>
</dbReference>
<dbReference type="PANTHER" id="PTHR43845:SF1">
    <property type="entry name" value="BLR5969 PROTEIN"/>
    <property type="match status" value="1"/>
</dbReference>
<reference evidence="3" key="2">
    <citation type="submission" date="2018-04" db="EMBL/GenBank/DDBJ databases">
        <title>Complete genome sequence of Sulfodiicoccus acidiphilus strain HS-1.</title>
        <authorList>
            <person name="Sakai H.D."/>
            <person name="Kurosawa N."/>
        </authorList>
    </citation>
    <scope>NUCLEOTIDE SEQUENCE [LARGE SCALE GENOMIC DNA]</scope>
    <source>
        <strain evidence="3">HS-1</strain>
    </source>
</reference>
<evidence type="ECO:0008006" key="4">
    <source>
        <dbReference type="Google" id="ProtNLM"/>
    </source>
</evidence>
<reference evidence="2" key="4">
    <citation type="submission" date="2020-09" db="EMBL/GenBank/DDBJ databases">
        <authorList>
            <person name="Sun Q."/>
            <person name="Ohkuma M."/>
        </authorList>
    </citation>
    <scope>NUCLEOTIDE SEQUENCE</scope>
    <source>
        <strain evidence="2">JCM 31740</strain>
    </source>
</reference>
<dbReference type="Proteomes" id="UP000616143">
    <property type="component" value="Unassembled WGS sequence"/>
</dbReference>
<name>A0A348B6S6_9CREN</name>
<dbReference type="AlphaFoldDB" id="A0A348B6S6"/>
<dbReference type="EMBL" id="BMQS01000010">
    <property type="protein sequence ID" value="GGT96156.1"/>
    <property type="molecule type" value="Genomic_DNA"/>
</dbReference>
<evidence type="ECO:0000313" key="1">
    <source>
        <dbReference type="EMBL" id="BBD73878.1"/>
    </source>
</evidence>